<dbReference type="AlphaFoldDB" id="A0A509A2V9"/>
<sequence>MNYDEFFDIISKKDIKIDIKYIDKQESLGLNNEALFQLPLIALIILLLSKNRVKPHASEIGSLVGRLLEDVMLGFKGSSQLLGWSANLRIRTVTALQFLESVQLVIIDESNKKLSITKLGKKVIDKAFLYESDLSYNLALIERSYRNYCVDSKLDGELL</sequence>
<accession>A0A509A2V9</accession>
<name>A0A509A2V9_KLEPN</name>
<gene>
    <name evidence="1" type="ORF">NCTC11678_00803</name>
</gene>
<dbReference type="RefSeq" id="WP_021314270.1">
    <property type="nucleotide sequence ID" value="NZ_BILS01000004.1"/>
</dbReference>
<proteinExistence type="predicted"/>
<dbReference type="EMBL" id="CABFNL010000002">
    <property type="protein sequence ID" value="VUA76252.1"/>
    <property type="molecule type" value="Genomic_DNA"/>
</dbReference>
<protein>
    <submittedName>
        <fullName evidence="1">Uncharacterized protein</fullName>
    </submittedName>
</protein>
<organism evidence="1">
    <name type="scientific">Klebsiella pneumoniae</name>
    <dbReference type="NCBI Taxonomy" id="573"/>
    <lineage>
        <taxon>Bacteria</taxon>
        <taxon>Pseudomonadati</taxon>
        <taxon>Pseudomonadota</taxon>
        <taxon>Gammaproteobacteria</taxon>
        <taxon>Enterobacterales</taxon>
        <taxon>Enterobacteriaceae</taxon>
        <taxon>Klebsiella/Raoultella group</taxon>
        <taxon>Klebsiella</taxon>
        <taxon>Klebsiella pneumoniae complex</taxon>
    </lineage>
</organism>
<evidence type="ECO:0000313" key="1">
    <source>
        <dbReference type="EMBL" id="VUA76252.1"/>
    </source>
</evidence>
<reference evidence="1" key="1">
    <citation type="submission" date="2018-06" db="EMBL/GenBank/DDBJ databases">
        <authorList>
            <consortium name="Pathogen Informatics"/>
        </authorList>
    </citation>
    <scope>NUCLEOTIDE SEQUENCE</scope>
    <source>
        <strain evidence="1">NCTC11678</strain>
    </source>
</reference>